<dbReference type="OrthoDB" id="2152551at2759"/>
<feature type="compositionally biased region" description="Basic and acidic residues" evidence="5">
    <location>
        <begin position="420"/>
        <end position="434"/>
    </location>
</feature>
<dbReference type="Proteomes" id="UP000070544">
    <property type="component" value="Unassembled WGS sequence"/>
</dbReference>
<evidence type="ECO:0000256" key="4">
    <source>
        <dbReference type="PROSITE-ProRule" id="PRU00228"/>
    </source>
</evidence>
<dbReference type="PROSITE" id="PS50135">
    <property type="entry name" value="ZF_ZZ_2"/>
    <property type="match status" value="1"/>
</dbReference>
<reference evidence="7 8" key="1">
    <citation type="journal article" date="2015" name="Genome Biol. Evol.">
        <title>Phylogenomic analyses indicate that early fungi evolved digesting cell walls of algal ancestors of land plants.</title>
        <authorList>
            <person name="Chang Y."/>
            <person name="Wang S."/>
            <person name="Sekimoto S."/>
            <person name="Aerts A.L."/>
            <person name="Choi C."/>
            <person name="Clum A."/>
            <person name="LaButti K.M."/>
            <person name="Lindquist E.A."/>
            <person name="Yee Ngan C."/>
            <person name="Ohm R.A."/>
            <person name="Salamov A.A."/>
            <person name="Grigoriev I.V."/>
            <person name="Spatafora J.W."/>
            <person name="Berbee M.L."/>
        </authorList>
    </citation>
    <scope>NUCLEOTIDE SEQUENCE [LARGE SCALE GENOMIC DNA]</scope>
    <source>
        <strain evidence="7 8">JEL478</strain>
    </source>
</reference>
<dbReference type="InterPro" id="IPR052260">
    <property type="entry name" value="Autophagy_Rcpt_SigReg"/>
</dbReference>
<name>A0A139AK50_GONPJ</name>
<dbReference type="SUPFAM" id="SSF57850">
    <property type="entry name" value="RING/U-box"/>
    <property type="match status" value="5"/>
</dbReference>
<dbReference type="STRING" id="1344416.A0A139AK50"/>
<evidence type="ECO:0000259" key="6">
    <source>
        <dbReference type="PROSITE" id="PS50135"/>
    </source>
</evidence>
<evidence type="ECO:0000256" key="3">
    <source>
        <dbReference type="ARBA" id="ARBA00022833"/>
    </source>
</evidence>
<dbReference type="GO" id="GO:0008270">
    <property type="term" value="F:zinc ion binding"/>
    <property type="evidence" value="ECO:0007669"/>
    <property type="project" value="UniProtKB-KW"/>
</dbReference>
<evidence type="ECO:0000256" key="1">
    <source>
        <dbReference type="ARBA" id="ARBA00022723"/>
    </source>
</evidence>
<feature type="region of interest" description="Disordered" evidence="5">
    <location>
        <begin position="420"/>
        <end position="452"/>
    </location>
</feature>
<dbReference type="Pfam" id="PF00569">
    <property type="entry name" value="ZZ"/>
    <property type="match status" value="5"/>
</dbReference>
<dbReference type="Gene3D" id="3.30.60.90">
    <property type="match status" value="5"/>
</dbReference>
<organism evidence="7 8">
    <name type="scientific">Gonapodya prolifera (strain JEL478)</name>
    <name type="common">Monoblepharis prolifera</name>
    <dbReference type="NCBI Taxonomy" id="1344416"/>
    <lineage>
        <taxon>Eukaryota</taxon>
        <taxon>Fungi</taxon>
        <taxon>Fungi incertae sedis</taxon>
        <taxon>Chytridiomycota</taxon>
        <taxon>Chytridiomycota incertae sedis</taxon>
        <taxon>Monoblepharidomycetes</taxon>
        <taxon>Monoblepharidales</taxon>
        <taxon>Gonapodyaceae</taxon>
        <taxon>Gonapodya</taxon>
    </lineage>
</organism>
<dbReference type="InterPro" id="IPR000433">
    <property type="entry name" value="Znf_ZZ"/>
</dbReference>
<dbReference type="AlphaFoldDB" id="A0A139AK50"/>
<evidence type="ECO:0000256" key="2">
    <source>
        <dbReference type="ARBA" id="ARBA00022771"/>
    </source>
</evidence>
<feature type="compositionally biased region" description="Basic and acidic residues" evidence="5">
    <location>
        <begin position="506"/>
        <end position="515"/>
    </location>
</feature>
<feature type="domain" description="ZZ-type" evidence="6">
    <location>
        <begin position="226"/>
        <end position="279"/>
    </location>
</feature>
<protein>
    <recommendedName>
        <fullName evidence="6">ZZ-type domain-containing protein</fullName>
    </recommendedName>
</protein>
<keyword evidence="3" id="KW-0862">Zinc</keyword>
<feature type="region of interest" description="Disordered" evidence="5">
    <location>
        <begin position="506"/>
        <end position="537"/>
    </location>
</feature>
<keyword evidence="8" id="KW-1185">Reference proteome</keyword>
<dbReference type="PANTHER" id="PTHR15090">
    <property type="entry name" value="SEQUESTOSOME 1-RELATED"/>
    <property type="match status" value="1"/>
</dbReference>
<keyword evidence="1" id="KW-0479">Metal-binding</keyword>
<accession>A0A139AK50</accession>
<dbReference type="SMART" id="SM00291">
    <property type="entry name" value="ZnF_ZZ"/>
    <property type="match status" value="6"/>
</dbReference>
<feature type="compositionally biased region" description="Polar residues" evidence="5">
    <location>
        <begin position="435"/>
        <end position="452"/>
    </location>
</feature>
<dbReference type="InterPro" id="IPR043145">
    <property type="entry name" value="Znf_ZZ_sf"/>
</dbReference>
<dbReference type="CDD" id="cd02249">
    <property type="entry name" value="ZZ"/>
    <property type="match status" value="1"/>
</dbReference>
<keyword evidence="2 4" id="KW-0863">Zinc-finger</keyword>
<sequence>MSRDFKNVQPPPLSTPVGQTQSLTAAPLWPTVYCDGCRLHGLSERFKCMVCADFDLCIQCYGDAARIHAGHPFGLMMPLARDGGPRSMIGCQRAVWQGVQCGGCHSTGLHERYKCLNCADYDLCTNCVRDAPRIHPWHPFRLFLPPTTPTVPGSFQSPSQPRRPWPTVSCDGCGLQGVQERFKCRTCPDYDLCKNCHKIASVIHPGHQFGLRYPAAVDVNYLTPVWHDVVCNNCGGQNISERYKCNECPDYDLCHACFQSVAYIHPQHTFYLLHPEPRGQARPPVLDQKNFWASATCDYCDREGLDSRFKCLSCPDYDLCGSCYRFRGSVHGRHNFGLVYPPASLVQSRAPSQISRTESTFVVSPSTCSACRKTNLQEWLKCHTSGDHGHNLCEDCFQANDFGPSHGDFELVLLRTETDQGSHLERGSETRESIHQGTTRHVNSSTSSALTRDQQLQKTLDELITTVKDLTGLSFEHVADAAEKLLDGGSSLTLQSLTQAALRMERDQAAARGERNGSTQSAPVSGGPEQEQTANGSSECVICLTTARSMAFVAW</sequence>
<dbReference type="EMBL" id="KQ965748">
    <property type="protein sequence ID" value="KXS17150.1"/>
    <property type="molecule type" value="Genomic_DNA"/>
</dbReference>
<evidence type="ECO:0000313" key="7">
    <source>
        <dbReference type="EMBL" id="KXS17150.1"/>
    </source>
</evidence>
<dbReference type="PROSITE" id="PS01357">
    <property type="entry name" value="ZF_ZZ_1"/>
    <property type="match status" value="3"/>
</dbReference>
<proteinExistence type="predicted"/>
<gene>
    <name evidence="7" type="ORF">M427DRAFT_54806</name>
</gene>
<evidence type="ECO:0000313" key="8">
    <source>
        <dbReference type="Proteomes" id="UP000070544"/>
    </source>
</evidence>
<evidence type="ECO:0000256" key="5">
    <source>
        <dbReference type="SAM" id="MobiDB-lite"/>
    </source>
</evidence>